<comment type="caution">
    <text evidence="4">The sequence shown here is derived from an EMBL/GenBank/DDBJ whole genome shotgun (WGS) entry which is preliminary data.</text>
</comment>
<name>A0ABT5BQ45_9BACT</name>
<gene>
    <name evidence="4" type="ORF">POL72_00850</name>
</gene>
<reference evidence="4 5" key="1">
    <citation type="submission" date="2023-01" db="EMBL/GenBank/DDBJ databases">
        <title>Minimal conservation of predation-associated metabolite biosynthetic gene clusters underscores biosynthetic potential of Myxococcota including descriptions for ten novel species: Archangium lansinium sp. nov., Myxococcus landrumus sp. nov., Nannocystis bai.</title>
        <authorList>
            <person name="Ahearne A."/>
            <person name="Stevens C."/>
            <person name="Dowd S."/>
        </authorList>
    </citation>
    <scope>NUCLEOTIDE SEQUENCE [LARGE SCALE GENOMIC DNA]</scope>
    <source>
        <strain evidence="4 5">WIWO2</strain>
    </source>
</reference>
<dbReference type="EMBL" id="JAQNDK010000001">
    <property type="protein sequence ID" value="MDC0676269.1"/>
    <property type="molecule type" value="Genomic_DNA"/>
</dbReference>
<dbReference type="CDD" id="cd05251">
    <property type="entry name" value="NmrA_like_SDR_a"/>
    <property type="match status" value="1"/>
</dbReference>
<feature type="domain" description="NmrA-like" evidence="3">
    <location>
        <begin position="8"/>
        <end position="253"/>
    </location>
</feature>
<dbReference type="Pfam" id="PF05368">
    <property type="entry name" value="NmrA"/>
    <property type="match status" value="1"/>
</dbReference>
<evidence type="ECO:0000313" key="4">
    <source>
        <dbReference type="EMBL" id="MDC0676269.1"/>
    </source>
</evidence>
<evidence type="ECO:0000313" key="5">
    <source>
        <dbReference type="Proteomes" id="UP001217485"/>
    </source>
</evidence>
<proteinExistence type="inferred from homology"/>
<keyword evidence="2" id="KW-0521">NADP</keyword>
<sequence>MSIEATTEPVLVTGATGRQGGAVAAALLGRGVPVRALVRDPGVAPAIALRARGAALVRGNFDDPGSLRIACEGARAVFSVQHPSMADPESDSERLQGKNLVEAARAVGVPQFIHTSVSGAGAHHRRAPGWELERGHIRNYWESKAYTEELVKNAGFRFWTLIKPSFFMENFVRPSIMFEGGTGDRLLTTIAPDTELALVAVQDIGAAAAAAVQEPSRFHGVELELASERLTMREIARALARALDLPIEAPSLTADEAIARGLMPTIARPHERLNHHGSPATPEAARALGIPLTNFETWLRHHPL</sequence>
<dbReference type="PANTHER" id="PTHR42748:SF7">
    <property type="entry name" value="NMRA LIKE REDOX SENSOR 1-RELATED"/>
    <property type="match status" value="1"/>
</dbReference>
<dbReference type="Gene3D" id="3.40.50.720">
    <property type="entry name" value="NAD(P)-binding Rossmann-like Domain"/>
    <property type="match status" value="1"/>
</dbReference>
<dbReference type="InterPro" id="IPR036291">
    <property type="entry name" value="NAD(P)-bd_dom_sf"/>
</dbReference>
<dbReference type="PANTHER" id="PTHR42748">
    <property type="entry name" value="NITROGEN METABOLITE REPRESSION PROTEIN NMRA FAMILY MEMBER"/>
    <property type="match status" value="1"/>
</dbReference>
<dbReference type="Proteomes" id="UP001217485">
    <property type="component" value="Unassembled WGS sequence"/>
</dbReference>
<dbReference type="InterPro" id="IPR051164">
    <property type="entry name" value="NmrA-like_oxidored"/>
</dbReference>
<accession>A0ABT5BQ45</accession>
<keyword evidence="5" id="KW-1185">Reference proteome</keyword>
<evidence type="ECO:0000256" key="2">
    <source>
        <dbReference type="ARBA" id="ARBA00022857"/>
    </source>
</evidence>
<dbReference type="InterPro" id="IPR008030">
    <property type="entry name" value="NmrA-like"/>
</dbReference>
<organism evidence="4 5">
    <name type="scientific">Sorangium atrum</name>
    <dbReference type="NCBI Taxonomy" id="2995308"/>
    <lineage>
        <taxon>Bacteria</taxon>
        <taxon>Pseudomonadati</taxon>
        <taxon>Myxococcota</taxon>
        <taxon>Polyangia</taxon>
        <taxon>Polyangiales</taxon>
        <taxon>Polyangiaceae</taxon>
        <taxon>Sorangium</taxon>
    </lineage>
</organism>
<evidence type="ECO:0000259" key="3">
    <source>
        <dbReference type="Pfam" id="PF05368"/>
    </source>
</evidence>
<dbReference type="SUPFAM" id="SSF51735">
    <property type="entry name" value="NAD(P)-binding Rossmann-fold domains"/>
    <property type="match status" value="1"/>
</dbReference>
<evidence type="ECO:0000256" key="1">
    <source>
        <dbReference type="ARBA" id="ARBA00006328"/>
    </source>
</evidence>
<protein>
    <submittedName>
        <fullName evidence="4">NmrA/HSCARG family protein</fullName>
    </submittedName>
</protein>
<comment type="similarity">
    <text evidence="1">Belongs to the NmrA-type oxidoreductase family.</text>
</comment>